<dbReference type="InterPro" id="IPR011014">
    <property type="entry name" value="MscS_channel_TM-2"/>
</dbReference>
<protein>
    <submittedName>
        <fullName evidence="11">Small conductance mechanosensitive channel</fullName>
    </submittedName>
</protein>
<dbReference type="Proteomes" id="UP000199532">
    <property type="component" value="Unassembled WGS sequence"/>
</dbReference>
<dbReference type="Gene3D" id="1.10.287.1260">
    <property type="match status" value="1"/>
</dbReference>
<feature type="domain" description="Mechanosensitive ion channel MscS" evidence="8">
    <location>
        <begin position="104"/>
        <end position="169"/>
    </location>
</feature>
<accession>A0A1H6WKX6</accession>
<keyword evidence="12" id="KW-1185">Reference proteome</keyword>
<dbReference type="InterPro" id="IPR006685">
    <property type="entry name" value="MscS_channel_2nd"/>
</dbReference>
<dbReference type="Pfam" id="PF00924">
    <property type="entry name" value="MS_channel_2nd"/>
    <property type="match status" value="1"/>
</dbReference>
<evidence type="ECO:0000259" key="10">
    <source>
        <dbReference type="Pfam" id="PF21088"/>
    </source>
</evidence>
<dbReference type="InterPro" id="IPR049278">
    <property type="entry name" value="MS_channel_C"/>
</dbReference>
<evidence type="ECO:0000259" key="8">
    <source>
        <dbReference type="Pfam" id="PF00924"/>
    </source>
</evidence>
<dbReference type="PANTHER" id="PTHR30221">
    <property type="entry name" value="SMALL-CONDUCTANCE MECHANOSENSITIVE CHANNEL"/>
    <property type="match status" value="1"/>
</dbReference>
<evidence type="ECO:0000259" key="9">
    <source>
        <dbReference type="Pfam" id="PF21082"/>
    </source>
</evidence>
<dbReference type="InterPro" id="IPR045275">
    <property type="entry name" value="MscS_archaea/bacteria_type"/>
</dbReference>
<dbReference type="SUPFAM" id="SSF82861">
    <property type="entry name" value="Mechanosensitive channel protein MscS (YggB), transmembrane region"/>
    <property type="match status" value="1"/>
</dbReference>
<sequence>MNYDLIKAQIIATASEYGGKILLAILVLIIGRIVIGKITSMVSTLMDKRHVDRDVQPFLNSLISVMLNVMLLLSIAGILGIQTTSFVAVLGAASLAVGFALQGSLANFAGGVLILIFKPYRVGDLINAQGFTGVVEAIQIFNTILVTVDNKTIILPNGALSTAPITNISGKGRIRVDMVFAAGSQNGVDAIRSSIRKVTNSCPTALKDVEHDILVTKLTENAIFFDVRVWTLSENYWDTYYYVNEGISKQYSVDNIGAPKPAELSVALKQ</sequence>
<dbReference type="PANTHER" id="PTHR30221:SF1">
    <property type="entry name" value="SMALL-CONDUCTANCE MECHANOSENSITIVE CHANNEL"/>
    <property type="match status" value="1"/>
</dbReference>
<dbReference type="GO" id="GO:0008381">
    <property type="term" value="F:mechanosensitive monoatomic ion channel activity"/>
    <property type="evidence" value="ECO:0007669"/>
    <property type="project" value="InterPro"/>
</dbReference>
<evidence type="ECO:0000256" key="6">
    <source>
        <dbReference type="ARBA" id="ARBA00023136"/>
    </source>
</evidence>
<dbReference type="InterPro" id="IPR010920">
    <property type="entry name" value="LSM_dom_sf"/>
</dbReference>
<proteinExistence type="inferred from homology"/>
<keyword evidence="6 7" id="KW-0472">Membrane</keyword>
<feature type="transmembrane region" description="Helical" evidence="7">
    <location>
        <begin position="87"/>
        <end position="117"/>
    </location>
</feature>
<keyword evidence="4 7" id="KW-0812">Transmembrane</keyword>
<dbReference type="InterPro" id="IPR049142">
    <property type="entry name" value="MS_channel_1st"/>
</dbReference>
<dbReference type="InterPro" id="IPR023408">
    <property type="entry name" value="MscS_beta-dom_sf"/>
</dbReference>
<dbReference type="EMBL" id="FNXY01000005">
    <property type="protein sequence ID" value="SEJ17533.1"/>
    <property type="molecule type" value="Genomic_DNA"/>
</dbReference>
<comment type="similarity">
    <text evidence="2">Belongs to the MscS (TC 1.A.23) family.</text>
</comment>
<feature type="domain" description="Mechanosensitive ion channel MscS C-terminal" evidence="9">
    <location>
        <begin position="179"/>
        <end position="247"/>
    </location>
</feature>
<dbReference type="OrthoDB" id="9809206at2"/>
<keyword evidence="5 7" id="KW-1133">Transmembrane helix</keyword>
<dbReference type="AlphaFoldDB" id="A0A1H6WKX6"/>
<evidence type="ECO:0000256" key="3">
    <source>
        <dbReference type="ARBA" id="ARBA00022475"/>
    </source>
</evidence>
<organism evidence="11 12">
    <name type="scientific">Dyadobacter koreensis</name>
    <dbReference type="NCBI Taxonomy" id="408657"/>
    <lineage>
        <taxon>Bacteria</taxon>
        <taxon>Pseudomonadati</taxon>
        <taxon>Bacteroidota</taxon>
        <taxon>Cytophagia</taxon>
        <taxon>Cytophagales</taxon>
        <taxon>Spirosomataceae</taxon>
        <taxon>Dyadobacter</taxon>
    </lineage>
</organism>
<dbReference type="Pfam" id="PF21088">
    <property type="entry name" value="MS_channel_1st"/>
    <property type="match status" value="1"/>
</dbReference>
<comment type="subcellular location">
    <subcellularLocation>
        <location evidence="1">Cell membrane</location>
        <topology evidence="1">Multi-pass membrane protein</topology>
    </subcellularLocation>
</comment>
<dbReference type="Pfam" id="PF05552">
    <property type="entry name" value="MS_channel_1st_1"/>
    <property type="match status" value="1"/>
</dbReference>
<evidence type="ECO:0000256" key="7">
    <source>
        <dbReference type="SAM" id="Phobius"/>
    </source>
</evidence>
<evidence type="ECO:0000256" key="2">
    <source>
        <dbReference type="ARBA" id="ARBA00008017"/>
    </source>
</evidence>
<dbReference type="InterPro" id="IPR011066">
    <property type="entry name" value="MscS_channel_C_sf"/>
</dbReference>
<dbReference type="SUPFAM" id="SSF50182">
    <property type="entry name" value="Sm-like ribonucleoproteins"/>
    <property type="match status" value="1"/>
</dbReference>
<evidence type="ECO:0000256" key="1">
    <source>
        <dbReference type="ARBA" id="ARBA00004651"/>
    </source>
</evidence>
<dbReference type="Gene3D" id="3.30.70.100">
    <property type="match status" value="1"/>
</dbReference>
<name>A0A1H6WKX6_9BACT</name>
<dbReference type="SUPFAM" id="SSF82689">
    <property type="entry name" value="Mechanosensitive channel protein MscS (YggB), C-terminal domain"/>
    <property type="match status" value="1"/>
</dbReference>
<gene>
    <name evidence="11" type="ORF">SAMN04487995_3614</name>
</gene>
<dbReference type="RefSeq" id="WP_090337517.1">
    <property type="nucleotide sequence ID" value="NZ_FNXY01000005.1"/>
</dbReference>
<evidence type="ECO:0000313" key="12">
    <source>
        <dbReference type="Proteomes" id="UP000199532"/>
    </source>
</evidence>
<feature type="transmembrane region" description="Helical" evidence="7">
    <location>
        <begin position="21"/>
        <end position="46"/>
    </location>
</feature>
<dbReference type="Gene3D" id="2.30.30.60">
    <property type="match status" value="1"/>
</dbReference>
<evidence type="ECO:0000313" key="11">
    <source>
        <dbReference type="EMBL" id="SEJ17533.1"/>
    </source>
</evidence>
<keyword evidence="3" id="KW-1003">Cell membrane</keyword>
<dbReference type="Pfam" id="PF21082">
    <property type="entry name" value="MS_channel_3rd"/>
    <property type="match status" value="1"/>
</dbReference>
<feature type="transmembrane region" description="Helical" evidence="7">
    <location>
        <begin position="58"/>
        <end position="81"/>
    </location>
</feature>
<dbReference type="GO" id="GO:0005886">
    <property type="term" value="C:plasma membrane"/>
    <property type="evidence" value="ECO:0007669"/>
    <property type="project" value="UniProtKB-SubCell"/>
</dbReference>
<reference evidence="11 12" key="1">
    <citation type="submission" date="2016-10" db="EMBL/GenBank/DDBJ databases">
        <authorList>
            <person name="de Groot N.N."/>
        </authorList>
    </citation>
    <scope>NUCLEOTIDE SEQUENCE [LARGE SCALE GENOMIC DNA]</scope>
    <source>
        <strain evidence="11 12">DSM 19938</strain>
    </source>
</reference>
<evidence type="ECO:0000256" key="4">
    <source>
        <dbReference type="ARBA" id="ARBA00022692"/>
    </source>
</evidence>
<dbReference type="STRING" id="408657.SAMN04487995_3614"/>
<feature type="domain" description="Mechanosensitive ion channel transmembrane helices 2/3" evidence="10">
    <location>
        <begin position="63"/>
        <end position="102"/>
    </location>
</feature>
<evidence type="ECO:0000256" key="5">
    <source>
        <dbReference type="ARBA" id="ARBA00022989"/>
    </source>
</evidence>
<dbReference type="InterPro" id="IPR008910">
    <property type="entry name" value="MSC_TM_helix"/>
</dbReference>